<dbReference type="PANTHER" id="PTHR10209:SF429">
    <property type="entry name" value="1-AMINOCYCLOPROPANE-1-CARBOXYLATE OXIDASE HOMOLOG 1-LIKE"/>
    <property type="match status" value="1"/>
</dbReference>
<keyword evidence="8" id="KW-1185">Reference proteome</keyword>
<name>A0A2G5CZ06_AQUCA</name>
<evidence type="ECO:0000313" key="8">
    <source>
        <dbReference type="Proteomes" id="UP000230069"/>
    </source>
</evidence>
<feature type="domain" description="Fe2OG dioxygenase" evidence="6">
    <location>
        <begin position="216"/>
        <end position="317"/>
    </location>
</feature>
<dbReference type="OrthoDB" id="288590at2759"/>
<dbReference type="InParanoid" id="A0A2G5CZ06"/>
<dbReference type="Gene3D" id="2.60.120.330">
    <property type="entry name" value="B-lactam Antibiotic, Isopenicillin N Synthase, Chain"/>
    <property type="match status" value="1"/>
</dbReference>
<keyword evidence="4 5" id="KW-0408">Iron</keyword>
<dbReference type="InterPro" id="IPR026992">
    <property type="entry name" value="DIOX_N"/>
</dbReference>
<evidence type="ECO:0000256" key="2">
    <source>
        <dbReference type="ARBA" id="ARBA00022723"/>
    </source>
</evidence>
<evidence type="ECO:0000256" key="3">
    <source>
        <dbReference type="ARBA" id="ARBA00023002"/>
    </source>
</evidence>
<comment type="similarity">
    <text evidence="1 5">Belongs to the iron/ascorbate-dependent oxidoreductase family.</text>
</comment>
<protein>
    <recommendedName>
        <fullName evidence="6">Fe2OG dioxygenase domain-containing protein</fullName>
    </recommendedName>
</protein>
<gene>
    <name evidence="7" type="ORF">AQUCO_03400385v1</name>
</gene>
<evidence type="ECO:0000256" key="5">
    <source>
        <dbReference type="RuleBase" id="RU003682"/>
    </source>
</evidence>
<evidence type="ECO:0000259" key="6">
    <source>
        <dbReference type="PROSITE" id="PS51471"/>
    </source>
</evidence>
<reference evidence="7 8" key="1">
    <citation type="submission" date="2017-09" db="EMBL/GenBank/DDBJ databases">
        <title>WGS assembly of Aquilegia coerulea Goldsmith.</title>
        <authorList>
            <person name="Hodges S."/>
            <person name="Kramer E."/>
            <person name="Nordborg M."/>
            <person name="Tomkins J."/>
            <person name="Borevitz J."/>
            <person name="Derieg N."/>
            <person name="Yan J."/>
            <person name="Mihaltcheva S."/>
            <person name="Hayes R.D."/>
            <person name="Rokhsar D."/>
        </authorList>
    </citation>
    <scope>NUCLEOTIDE SEQUENCE [LARGE SCALE GENOMIC DNA]</scope>
    <source>
        <strain evidence="8">cv. Goldsmith</strain>
    </source>
</reference>
<dbReference type="AlphaFoldDB" id="A0A2G5CZ06"/>
<dbReference type="SUPFAM" id="SSF51197">
    <property type="entry name" value="Clavaminate synthase-like"/>
    <property type="match status" value="1"/>
</dbReference>
<dbReference type="InterPro" id="IPR005123">
    <property type="entry name" value="Oxoglu/Fe-dep_dioxygenase_dom"/>
</dbReference>
<dbReference type="GO" id="GO:0046872">
    <property type="term" value="F:metal ion binding"/>
    <property type="evidence" value="ECO:0007669"/>
    <property type="project" value="UniProtKB-KW"/>
</dbReference>
<sequence length="370" mass="41690">MVISGKEVFPPAQLIESDYNRAEELKAFDDTKLGVKGLIDSGILKVPKIFVRPSSADDQKSDSNLTADFKIPVIDLQGDHEEVVNGIKHASEKYGFFQVLNHGVPLSVFDEMTQGVIRFFEQDDEVKKLYFSRDRSKSVWYNSNFDLYESQTAYWRDSLVVFTLRSTQLNPQELPAACRDITVEYEKHVTTLGDTLFELLSEALGMKPDRLKQMNPGEACSIAFNYYPACPEPELALGFPGHTDASFLTLLLQDDIGGLQVLHQDHWVDVHPIPGAFVVNIGDLLQITSNDKLKSVEHRVVAKHVGPRVSVACFLTPRFDVDTEPYGPIKELISVDSAPVYREFSNKEYIDHFFTHGVDGKQRGLESFKL</sequence>
<dbReference type="EMBL" id="KZ305051">
    <property type="protein sequence ID" value="PIA36460.1"/>
    <property type="molecule type" value="Genomic_DNA"/>
</dbReference>
<dbReference type="FunFam" id="2.60.120.330:FF:000005">
    <property type="entry name" value="1-aminocyclopropane-1-carboxylate oxidase homolog 1"/>
    <property type="match status" value="1"/>
</dbReference>
<organism evidence="7 8">
    <name type="scientific">Aquilegia coerulea</name>
    <name type="common">Rocky mountain columbine</name>
    <dbReference type="NCBI Taxonomy" id="218851"/>
    <lineage>
        <taxon>Eukaryota</taxon>
        <taxon>Viridiplantae</taxon>
        <taxon>Streptophyta</taxon>
        <taxon>Embryophyta</taxon>
        <taxon>Tracheophyta</taxon>
        <taxon>Spermatophyta</taxon>
        <taxon>Magnoliopsida</taxon>
        <taxon>Ranunculales</taxon>
        <taxon>Ranunculaceae</taxon>
        <taxon>Thalictroideae</taxon>
        <taxon>Aquilegia</taxon>
    </lineage>
</organism>
<dbReference type="PANTHER" id="PTHR10209">
    <property type="entry name" value="OXIDOREDUCTASE, 2OG-FE II OXYGENASE FAMILY PROTEIN"/>
    <property type="match status" value="1"/>
</dbReference>
<evidence type="ECO:0000256" key="4">
    <source>
        <dbReference type="ARBA" id="ARBA00023004"/>
    </source>
</evidence>
<accession>A0A2G5CZ06</accession>
<dbReference type="PROSITE" id="PS51471">
    <property type="entry name" value="FE2OG_OXY"/>
    <property type="match status" value="1"/>
</dbReference>
<dbReference type="Proteomes" id="UP000230069">
    <property type="component" value="Unassembled WGS sequence"/>
</dbReference>
<dbReference type="InterPro" id="IPR044861">
    <property type="entry name" value="IPNS-like_FE2OG_OXY"/>
</dbReference>
<dbReference type="Pfam" id="PF14226">
    <property type="entry name" value="DIOX_N"/>
    <property type="match status" value="1"/>
</dbReference>
<dbReference type="InterPro" id="IPR027443">
    <property type="entry name" value="IPNS-like_sf"/>
</dbReference>
<evidence type="ECO:0000256" key="1">
    <source>
        <dbReference type="ARBA" id="ARBA00008056"/>
    </source>
</evidence>
<dbReference type="Pfam" id="PF03171">
    <property type="entry name" value="2OG-FeII_Oxy"/>
    <property type="match status" value="1"/>
</dbReference>
<dbReference type="GO" id="GO:0051213">
    <property type="term" value="F:dioxygenase activity"/>
    <property type="evidence" value="ECO:0007669"/>
    <property type="project" value="UniProtKB-ARBA"/>
</dbReference>
<keyword evidence="2 5" id="KW-0479">Metal-binding</keyword>
<proteinExistence type="inferred from homology"/>
<keyword evidence="3 5" id="KW-0560">Oxidoreductase</keyword>
<evidence type="ECO:0000313" key="7">
    <source>
        <dbReference type="EMBL" id="PIA36460.1"/>
    </source>
</evidence>